<accession>A0A836C2L4</accession>
<protein>
    <submittedName>
        <fullName evidence="2">Uncharacterized protein</fullName>
    </submittedName>
</protein>
<reference evidence="2" key="1">
    <citation type="journal article" date="2020" name="bioRxiv">
        <title>Comparative genomics of Chlamydomonas.</title>
        <authorList>
            <person name="Craig R.J."/>
            <person name="Hasan A.R."/>
            <person name="Ness R.W."/>
            <person name="Keightley P.D."/>
        </authorList>
    </citation>
    <scope>NUCLEOTIDE SEQUENCE</scope>
    <source>
        <strain evidence="2">CCAP 11/70</strain>
    </source>
</reference>
<evidence type="ECO:0000256" key="1">
    <source>
        <dbReference type="SAM" id="MobiDB-lite"/>
    </source>
</evidence>
<proteinExistence type="predicted"/>
<dbReference type="AlphaFoldDB" id="A0A836C2L4"/>
<name>A0A836C2L4_9CHLO</name>
<sequence>MQKAALTRSRHAAAPARPSFAECSAPRSHVRVLSLPFFRSGFVQTVGGYLVNQFLEHEKHEQEKHQAQHPSTAPADDDASGIWSSASADWQEHDLDYVARYPAPVDDNSSARESHAPRHGPTIGPAAARGRMLLRELRARALATSSDEDEERLNAMDIPAQLLSQHPADALHSLSFSESELGVLPNYGAFSAPHGPLEPQQPSARAPADLFLENNIAPAPGLAWTPEGPMSSSDVPLIGGAAPGQHRLPLGSGPAGGATAVLMQAAPAPPVDGMESDEQESRCVQLRRPPCKVVSEMGVGPEARPRVAARAEAEARRADATVHMPELDARKAVWGEAGWPYARSVDAAEELKRNISGQDVERGSPSPPLP</sequence>
<feature type="region of interest" description="Disordered" evidence="1">
    <location>
        <begin position="1"/>
        <end position="21"/>
    </location>
</feature>
<feature type="region of interest" description="Disordered" evidence="1">
    <location>
        <begin position="102"/>
        <end position="125"/>
    </location>
</feature>
<comment type="caution">
    <text evidence="2">The sequence shown here is derived from an EMBL/GenBank/DDBJ whole genome shotgun (WGS) entry which is preliminary data.</text>
</comment>
<feature type="region of interest" description="Disordered" evidence="1">
    <location>
        <begin position="60"/>
        <end position="82"/>
    </location>
</feature>
<organism evidence="2 3">
    <name type="scientific">Edaphochlamys debaryana</name>
    <dbReference type="NCBI Taxonomy" id="47281"/>
    <lineage>
        <taxon>Eukaryota</taxon>
        <taxon>Viridiplantae</taxon>
        <taxon>Chlorophyta</taxon>
        <taxon>core chlorophytes</taxon>
        <taxon>Chlorophyceae</taxon>
        <taxon>CS clade</taxon>
        <taxon>Chlamydomonadales</taxon>
        <taxon>Chlamydomonadales incertae sedis</taxon>
        <taxon>Edaphochlamys</taxon>
    </lineage>
</organism>
<dbReference type="EMBL" id="JAEHOE010000012">
    <property type="protein sequence ID" value="KAG2497920.1"/>
    <property type="molecule type" value="Genomic_DNA"/>
</dbReference>
<evidence type="ECO:0000313" key="2">
    <source>
        <dbReference type="EMBL" id="KAG2497920.1"/>
    </source>
</evidence>
<keyword evidence="3" id="KW-1185">Reference proteome</keyword>
<gene>
    <name evidence="2" type="ORF">HYH03_004184</name>
</gene>
<evidence type="ECO:0000313" key="3">
    <source>
        <dbReference type="Proteomes" id="UP000612055"/>
    </source>
</evidence>
<dbReference type="Proteomes" id="UP000612055">
    <property type="component" value="Unassembled WGS sequence"/>
</dbReference>
<feature type="compositionally biased region" description="Low complexity" evidence="1">
    <location>
        <begin position="12"/>
        <end position="21"/>
    </location>
</feature>